<accession>A0AAD9K5H9</accession>
<reference evidence="2" key="1">
    <citation type="journal article" date="2023" name="Mol. Biol. Evol.">
        <title>Third-Generation Sequencing Reveals the Adaptive Role of the Epigenome in Three Deep-Sea Polychaetes.</title>
        <authorList>
            <person name="Perez M."/>
            <person name="Aroh O."/>
            <person name="Sun Y."/>
            <person name="Lan Y."/>
            <person name="Juniper S.K."/>
            <person name="Young C.R."/>
            <person name="Angers B."/>
            <person name="Qian P.Y."/>
        </authorList>
    </citation>
    <scope>NUCLEOTIDE SEQUENCE</scope>
    <source>
        <strain evidence="2">R07B-5</strain>
    </source>
</reference>
<gene>
    <name evidence="2" type="ORF">NP493_1373g00047</name>
</gene>
<proteinExistence type="predicted"/>
<organism evidence="2 3">
    <name type="scientific">Ridgeia piscesae</name>
    <name type="common">Tubeworm</name>
    <dbReference type="NCBI Taxonomy" id="27915"/>
    <lineage>
        <taxon>Eukaryota</taxon>
        <taxon>Metazoa</taxon>
        <taxon>Spiralia</taxon>
        <taxon>Lophotrochozoa</taxon>
        <taxon>Annelida</taxon>
        <taxon>Polychaeta</taxon>
        <taxon>Sedentaria</taxon>
        <taxon>Canalipalpata</taxon>
        <taxon>Sabellida</taxon>
        <taxon>Siboglinidae</taxon>
        <taxon>Ridgeia</taxon>
    </lineage>
</organism>
<dbReference type="EMBL" id="JAODUO010001371">
    <property type="protein sequence ID" value="KAK2165271.1"/>
    <property type="molecule type" value="Genomic_DNA"/>
</dbReference>
<dbReference type="Proteomes" id="UP001209878">
    <property type="component" value="Unassembled WGS sequence"/>
</dbReference>
<dbReference type="AlphaFoldDB" id="A0AAD9K5H9"/>
<evidence type="ECO:0000256" key="1">
    <source>
        <dbReference type="SAM" id="MobiDB-lite"/>
    </source>
</evidence>
<name>A0AAD9K5H9_RIDPI</name>
<evidence type="ECO:0000313" key="2">
    <source>
        <dbReference type="EMBL" id="KAK2165271.1"/>
    </source>
</evidence>
<keyword evidence="3" id="KW-1185">Reference proteome</keyword>
<sequence>MLTIVGNTIPSIIIRFFSFGLPNQAQVAFTGNHVKTIMCDANGADYPRSTVYGINDNSIVCDCRLNWLWKKWNGTHAAKQITPGFICEGSKSKSVADYFKKLSTSDESPPCGRDVEPVNDCSETTTAPSTTEMTESTTDSESDTIYFRQRSAAAASKASWMSVLAVIILTLMTS</sequence>
<feature type="compositionally biased region" description="Low complexity" evidence="1">
    <location>
        <begin position="122"/>
        <end position="139"/>
    </location>
</feature>
<protein>
    <submittedName>
        <fullName evidence="2">Uncharacterized protein</fullName>
    </submittedName>
</protein>
<comment type="caution">
    <text evidence="2">The sequence shown here is derived from an EMBL/GenBank/DDBJ whole genome shotgun (WGS) entry which is preliminary data.</text>
</comment>
<feature type="region of interest" description="Disordered" evidence="1">
    <location>
        <begin position="104"/>
        <end position="141"/>
    </location>
</feature>
<evidence type="ECO:0000313" key="3">
    <source>
        <dbReference type="Proteomes" id="UP001209878"/>
    </source>
</evidence>